<feature type="region of interest" description="Disordered" evidence="1">
    <location>
        <begin position="387"/>
        <end position="411"/>
    </location>
</feature>
<feature type="compositionally biased region" description="Polar residues" evidence="1">
    <location>
        <begin position="389"/>
        <end position="403"/>
    </location>
</feature>
<dbReference type="PANTHER" id="PTHR21163">
    <property type="entry name" value="PROTEIN G12"/>
    <property type="match status" value="1"/>
</dbReference>
<evidence type="ECO:0000256" key="1">
    <source>
        <dbReference type="SAM" id="MobiDB-lite"/>
    </source>
</evidence>
<name>A0A835GF80_SPOEX</name>
<reference evidence="2" key="1">
    <citation type="submission" date="2020-08" db="EMBL/GenBank/DDBJ databases">
        <title>Spodoptera exigua strain:BAW_Kor-Di-RS1 Genome sequencing and assembly.</title>
        <authorList>
            <person name="Kim J."/>
            <person name="Nam H.Y."/>
            <person name="Kwon M."/>
            <person name="Choi J.H."/>
            <person name="Cho S.R."/>
            <person name="Kim G.-H."/>
        </authorList>
    </citation>
    <scope>NUCLEOTIDE SEQUENCE</scope>
    <source>
        <strain evidence="2">BAW_Kor-Di-RS1</strain>
        <tissue evidence="2">Whole-body</tissue>
    </source>
</reference>
<sequence length="654" mass="75478">MFIIKHTGAVQSASQNSGNDTRMMKQALVVLALVALAFSAPQSRKLFHEHVEDFLDIIMEEAGHEIEHLNEHYLEYDEFWAALDYIRTNNFKDLVYEMESLPEFVAVIEFLEQDNIDIHYFIDLFNQMIEGIQEVRSARHSTSGRDFTSFIRDCIDAFPKAKLSALFDQKMADDEEFSTAVTNLKSEQWDAVFSALWANPVFQAEVATLAENGIDVKVFLDEIVAIFVSLCIGLVSGFIVPSSVPELANKWNETTTESTSNVTSDTISNTNSSKYSVLPKNRSDIDEKDLYEHATEKQNNQSERAFIYLNQKFRKPARNKIFKLPPVEKIMYGTVVPPALPSIVTPCPMSNKVSLNSYFQGFDLSDKLPQEMASYFADPTVFRCKDNTKNSNHVNKKVPNTTPRKVLPQSPNKMDERREYFELLKPPIVRPMNRNINNKANYESVRQNEFPSLTPSSVMPYKGRYPKKYSLKIPYVLKPKMSPIRNDDISNKKFGFDSSYNRRPFQTKDVNNRVEDVNFERDFINDDNYHRLYENNQEDDKLLDKYLKDTLEEQFTPDCSYRDCILQSAKPYKNAGRLVKPDCKCGRRLNIKQVDPFVVKDRALREEGKHNDTDFKSSSEINYYEEMLSEDLNVIKQDDDVVRPPNKTNDTSVH</sequence>
<keyword evidence="3" id="KW-1185">Reference proteome</keyword>
<proteinExistence type="predicted"/>
<comment type="caution">
    <text evidence="2">The sequence shown here is derived from an EMBL/GenBank/DDBJ whole genome shotgun (WGS) entry which is preliminary data.</text>
</comment>
<dbReference type="AlphaFoldDB" id="A0A835GF80"/>
<dbReference type="Pfam" id="PF06757">
    <property type="entry name" value="Ins_allergen_rp"/>
    <property type="match status" value="1"/>
</dbReference>
<gene>
    <name evidence="2" type="ORF">HW555_007927</name>
</gene>
<dbReference type="EMBL" id="JACKWZ010000144">
    <property type="protein sequence ID" value="KAF9414049.1"/>
    <property type="molecule type" value="Genomic_DNA"/>
</dbReference>
<protein>
    <submittedName>
        <fullName evidence="2">Uncharacterized protein</fullName>
    </submittedName>
</protein>
<organism evidence="2 3">
    <name type="scientific">Spodoptera exigua</name>
    <name type="common">Beet armyworm</name>
    <name type="synonym">Noctua fulgens</name>
    <dbReference type="NCBI Taxonomy" id="7107"/>
    <lineage>
        <taxon>Eukaryota</taxon>
        <taxon>Metazoa</taxon>
        <taxon>Ecdysozoa</taxon>
        <taxon>Arthropoda</taxon>
        <taxon>Hexapoda</taxon>
        <taxon>Insecta</taxon>
        <taxon>Pterygota</taxon>
        <taxon>Neoptera</taxon>
        <taxon>Endopterygota</taxon>
        <taxon>Lepidoptera</taxon>
        <taxon>Glossata</taxon>
        <taxon>Ditrysia</taxon>
        <taxon>Noctuoidea</taxon>
        <taxon>Noctuidae</taxon>
        <taxon>Amphipyrinae</taxon>
        <taxon>Spodoptera</taxon>
    </lineage>
</organism>
<evidence type="ECO:0000313" key="3">
    <source>
        <dbReference type="Proteomes" id="UP000648187"/>
    </source>
</evidence>
<accession>A0A835GF80</accession>
<dbReference type="InterPro" id="IPR010629">
    <property type="entry name" value="Ins_allergen"/>
</dbReference>
<dbReference type="Proteomes" id="UP000648187">
    <property type="component" value="Unassembled WGS sequence"/>
</dbReference>
<evidence type="ECO:0000313" key="2">
    <source>
        <dbReference type="EMBL" id="KAF9414049.1"/>
    </source>
</evidence>
<dbReference type="PANTHER" id="PTHR21163:SF0">
    <property type="entry name" value="GH08205P-RELATED"/>
    <property type="match status" value="1"/>
</dbReference>